<evidence type="ECO:0000256" key="6">
    <source>
        <dbReference type="ARBA" id="ARBA00022989"/>
    </source>
</evidence>
<organism evidence="10 11">
    <name type="scientific">Rhodoplanes serenus</name>
    <dbReference type="NCBI Taxonomy" id="200615"/>
    <lineage>
        <taxon>Bacteria</taxon>
        <taxon>Pseudomonadati</taxon>
        <taxon>Pseudomonadota</taxon>
        <taxon>Alphaproteobacteria</taxon>
        <taxon>Hyphomicrobiales</taxon>
        <taxon>Nitrobacteraceae</taxon>
        <taxon>Rhodoplanes</taxon>
    </lineage>
</organism>
<sequence length="402" mass="42903">MPTFRYRAIAPNGELVTGSISAPNAAEVMQRIEFLGLVPIETVPEETPTRRRGDVSLFNQPRPEDVTAFTRDLAMLLDAGARIDEALELMTTDLDVGRLRRTIAGLRAEILAGESFADALSRYPGLFPPVYVALVRAGETAGSLESVLDTIATERVRAEALRRRVADALRYPAFVFFAAACVLVFFLMFVLPQFAAVLRDFGAKVDPIVAMFLSLSTALEDERDAVAASLLVVLLGGWLALSRPAVRAAVMAALSRLPGIRPIVTLRRAALFSRNLGILLASGVPLTATLRILADIMAQGGDRAVSDALGRVRQGGKLSDALADGGLLPPMAIRMIRIGEETGKLPAIAGRIADLYEAKLQRSTERVVAIVGPLAIVVISIVVGGLIVSIMTSLLSVTQVIG</sequence>
<dbReference type="AlphaFoldDB" id="A0A3S4B6P3"/>
<evidence type="ECO:0000256" key="7">
    <source>
        <dbReference type="ARBA" id="ARBA00023136"/>
    </source>
</evidence>
<reference evidence="11" key="1">
    <citation type="submission" date="2018-10" db="EMBL/GenBank/DDBJ databases">
        <authorList>
            <person name="Peiro R."/>
            <person name="Begona"/>
            <person name="Cbmso G."/>
            <person name="Lopez M."/>
            <person name="Gonzalez S."/>
            <person name="Sacristan E."/>
            <person name="Castillo E."/>
        </authorList>
    </citation>
    <scope>NUCLEOTIDE SEQUENCE [LARGE SCALE GENOMIC DNA]</scope>
</reference>
<evidence type="ECO:0000256" key="3">
    <source>
        <dbReference type="ARBA" id="ARBA00022475"/>
    </source>
</evidence>
<dbReference type="RefSeq" id="WP_129610940.1">
    <property type="nucleotide sequence ID" value="NZ_UWOC01000181.1"/>
</dbReference>
<feature type="domain" description="Type II secretion system protein GspF" evidence="9">
    <location>
        <begin position="272"/>
        <end position="391"/>
    </location>
</feature>
<feature type="transmembrane region" description="Helical" evidence="8">
    <location>
        <begin position="225"/>
        <end position="241"/>
    </location>
</feature>
<dbReference type="PANTHER" id="PTHR30012:SF7">
    <property type="entry name" value="PROTEIN TRANSPORT PROTEIN HOFC HOMOLOG"/>
    <property type="match status" value="1"/>
</dbReference>
<dbReference type="Gene3D" id="1.20.81.30">
    <property type="entry name" value="Type II secretion system (T2SS), domain F"/>
    <property type="match status" value="2"/>
</dbReference>
<evidence type="ECO:0000313" key="11">
    <source>
        <dbReference type="Proteomes" id="UP000289200"/>
    </source>
</evidence>
<evidence type="ECO:0000256" key="5">
    <source>
        <dbReference type="ARBA" id="ARBA00022692"/>
    </source>
</evidence>
<accession>A0A3S4B6P3</accession>
<dbReference type="PANTHER" id="PTHR30012">
    <property type="entry name" value="GENERAL SECRETION PATHWAY PROTEIN"/>
    <property type="match status" value="1"/>
</dbReference>
<dbReference type="InterPro" id="IPR003004">
    <property type="entry name" value="GspF/PilC"/>
</dbReference>
<keyword evidence="4" id="KW-0997">Cell inner membrane</keyword>
<proteinExistence type="inferred from homology"/>
<dbReference type="PRINTS" id="PR00812">
    <property type="entry name" value="BCTERIALGSPF"/>
</dbReference>
<dbReference type="Pfam" id="PF00482">
    <property type="entry name" value="T2SSF"/>
    <property type="match status" value="2"/>
</dbReference>
<feature type="domain" description="Type II secretion system protein GspF" evidence="9">
    <location>
        <begin position="69"/>
        <end position="192"/>
    </location>
</feature>
<dbReference type="EMBL" id="UWOC01000181">
    <property type="protein sequence ID" value="VCU10501.1"/>
    <property type="molecule type" value="Genomic_DNA"/>
</dbReference>
<feature type="transmembrane region" description="Helical" evidence="8">
    <location>
        <begin position="171"/>
        <end position="191"/>
    </location>
</feature>
<comment type="subcellular location">
    <subcellularLocation>
        <location evidence="1">Cell inner membrane</location>
        <topology evidence="1">Multi-pass membrane protein</topology>
    </subcellularLocation>
</comment>
<protein>
    <submittedName>
        <fullName evidence="10">Type II secretion system protein F</fullName>
    </submittedName>
</protein>
<dbReference type="InterPro" id="IPR042094">
    <property type="entry name" value="T2SS_GspF_sf"/>
</dbReference>
<dbReference type="OrthoDB" id="9805682at2"/>
<dbReference type="InterPro" id="IPR018076">
    <property type="entry name" value="T2SS_GspF_dom"/>
</dbReference>
<evidence type="ECO:0000256" key="2">
    <source>
        <dbReference type="ARBA" id="ARBA00005745"/>
    </source>
</evidence>
<feature type="transmembrane region" description="Helical" evidence="8">
    <location>
        <begin position="367"/>
        <end position="395"/>
    </location>
</feature>
<keyword evidence="5 8" id="KW-0812">Transmembrane</keyword>
<dbReference type="GO" id="GO:0005886">
    <property type="term" value="C:plasma membrane"/>
    <property type="evidence" value="ECO:0007669"/>
    <property type="project" value="UniProtKB-SubCell"/>
</dbReference>
<keyword evidence="7 8" id="KW-0472">Membrane</keyword>
<evidence type="ECO:0000256" key="8">
    <source>
        <dbReference type="SAM" id="Phobius"/>
    </source>
</evidence>
<name>A0A3S4B6P3_9BRAD</name>
<dbReference type="Proteomes" id="UP000289200">
    <property type="component" value="Unassembled WGS sequence"/>
</dbReference>
<evidence type="ECO:0000256" key="1">
    <source>
        <dbReference type="ARBA" id="ARBA00004429"/>
    </source>
</evidence>
<comment type="similarity">
    <text evidence="2">Belongs to the GSP F family.</text>
</comment>
<gene>
    <name evidence="10" type="primary">gspF</name>
    <name evidence="10" type="ORF">RHODGE_RHODGE_04100</name>
</gene>
<evidence type="ECO:0000313" key="10">
    <source>
        <dbReference type="EMBL" id="VCU10501.1"/>
    </source>
</evidence>
<comment type="caution">
    <text evidence="10">The sequence shown here is derived from an EMBL/GenBank/DDBJ whole genome shotgun (WGS) entry which is preliminary data.</text>
</comment>
<evidence type="ECO:0000256" key="4">
    <source>
        <dbReference type="ARBA" id="ARBA00022519"/>
    </source>
</evidence>
<keyword evidence="3" id="KW-1003">Cell membrane</keyword>
<keyword evidence="6 8" id="KW-1133">Transmembrane helix</keyword>
<dbReference type="FunFam" id="1.20.81.30:FF:000001">
    <property type="entry name" value="Type II secretion system protein F"/>
    <property type="match status" value="1"/>
</dbReference>
<evidence type="ECO:0000259" key="9">
    <source>
        <dbReference type="Pfam" id="PF00482"/>
    </source>
</evidence>
<keyword evidence="11" id="KW-1185">Reference proteome</keyword>
<dbReference type="GO" id="GO:0015628">
    <property type="term" value="P:protein secretion by the type II secretion system"/>
    <property type="evidence" value="ECO:0007669"/>
    <property type="project" value="TreeGrafter"/>
</dbReference>